<evidence type="ECO:0000313" key="2">
    <source>
        <dbReference type="Proteomes" id="UP000247565"/>
    </source>
</evidence>
<accession>A0A318MUP6</accession>
<protein>
    <submittedName>
        <fullName evidence="1">Uncharacterized protein</fullName>
    </submittedName>
</protein>
<evidence type="ECO:0000313" key="1">
    <source>
        <dbReference type="EMBL" id="PXY98896.1"/>
    </source>
</evidence>
<reference evidence="1 2" key="1">
    <citation type="submission" date="2018-05" db="EMBL/GenBank/DDBJ databases">
        <title>Reference genomes for bee gut microbiota database.</title>
        <authorList>
            <person name="Ellegaard K.M."/>
        </authorList>
    </citation>
    <scope>NUCLEOTIDE SEQUENCE [LARGE SCALE GENOMIC DNA]</scope>
    <source>
        <strain evidence="1 2">ESL0284</strain>
    </source>
</reference>
<proteinExistence type="predicted"/>
<comment type="caution">
    <text evidence="1">The sequence shown here is derived from an EMBL/GenBank/DDBJ whole genome shotgun (WGS) entry which is preliminary data.</text>
</comment>
<dbReference type="Proteomes" id="UP000247565">
    <property type="component" value="Unassembled WGS sequence"/>
</dbReference>
<dbReference type="EMBL" id="QGLT01000006">
    <property type="protein sequence ID" value="PXY98896.1"/>
    <property type="molecule type" value="Genomic_DNA"/>
</dbReference>
<dbReference type="AlphaFoldDB" id="A0A318MUP6"/>
<organism evidence="1 2">
    <name type="scientific">Commensalibacter melissae</name>
    <dbReference type="NCBI Taxonomy" id="2070537"/>
    <lineage>
        <taxon>Bacteria</taxon>
        <taxon>Pseudomonadati</taxon>
        <taxon>Pseudomonadota</taxon>
        <taxon>Alphaproteobacteria</taxon>
        <taxon>Acetobacterales</taxon>
        <taxon>Acetobacteraceae</taxon>
    </lineage>
</organism>
<keyword evidence="2" id="KW-1185">Reference proteome</keyword>
<sequence length="66" mass="7631">MIVIIIFNKKENQFVFYLKSSINLERYLHFSSLLGKEDSASTPLEVDVSVLPYLLGVITWQEILLN</sequence>
<gene>
    <name evidence="1" type="ORF">DK869_08445</name>
</gene>
<name>A0A318MUP6_9PROT</name>